<reference evidence="2 3" key="1">
    <citation type="submission" date="2020-07" db="EMBL/GenBank/DDBJ databases">
        <title>Sequencing the genomes of 1000 actinobacteria strains.</title>
        <authorList>
            <person name="Klenk H.-P."/>
        </authorList>
    </citation>
    <scope>NUCLEOTIDE SEQUENCE [LARGE SCALE GENOMIC DNA]</scope>
    <source>
        <strain evidence="2 3">DSM 18248</strain>
    </source>
</reference>
<dbReference type="RefSeq" id="WP_179532165.1">
    <property type="nucleotide sequence ID" value="NZ_BAAAPP010000008.1"/>
</dbReference>
<keyword evidence="1" id="KW-1133">Transmembrane helix</keyword>
<proteinExistence type="predicted"/>
<evidence type="ECO:0000313" key="2">
    <source>
        <dbReference type="EMBL" id="NYI11478.1"/>
    </source>
</evidence>
<protein>
    <submittedName>
        <fullName evidence="2">Uncharacterized protein</fullName>
    </submittedName>
</protein>
<name>A0A7Y9YFT9_9ACTN</name>
<feature type="transmembrane region" description="Helical" evidence="1">
    <location>
        <begin position="91"/>
        <end position="115"/>
    </location>
</feature>
<keyword evidence="3" id="KW-1185">Reference proteome</keyword>
<dbReference type="EMBL" id="JACBZI010000001">
    <property type="protein sequence ID" value="NYI11478.1"/>
    <property type="molecule type" value="Genomic_DNA"/>
</dbReference>
<keyword evidence="1" id="KW-0812">Transmembrane</keyword>
<feature type="transmembrane region" description="Helical" evidence="1">
    <location>
        <begin position="66"/>
        <end position="84"/>
    </location>
</feature>
<keyword evidence="1" id="KW-0472">Membrane</keyword>
<organism evidence="2 3">
    <name type="scientific">Nocardioides marinus</name>
    <dbReference type="NCBI Taxonomy" id="374514"/>
    <lineage>
        <taxon>Bacteria</taxon>
        <taxon>Bacillati</taxon>
        <taxon>Actinomycetota</taxon>
        <taxon>Actinomycetes</taxon>
        <taxon>Propionibacteriales</taxon>
        <taxon>Nocardioidaceae</taxon>
        <taxon>Nocardioides</taxon>
    </lineage>
</organism>
<dbReference type="Proteomes" id="UP000537326">
    <property type="component" value="Unassembled WGS sequence"/>
</dbReference>
<accession>A0A7Y9YFT9</accession>
<evidence type="ECO:0000256" key="1">
    <source>
        <dbReference type="SAM" id="Phobius"/>
    </source>
</evidence>
<sequence length="136" mass="14495">MPSRTLPRALTVVALLLGCVAAFLADLQLFARDDTCPQWEDEGPMAAPGSPYSLLMCGPADPPLVWAWYAGVLLALALAVALLVRPPRRRLVGTGLVVLLLVGPTALIGVLHVSLPRDCLSGDPDSSDCVRDRELR</sequence>
<evidence type="ECO:0000313" key="3">
    <source>
        <dbReference type="Proteomes" id="UP000537326"/>
    </source>
</evidence>
<comment type="caution">
    <text evidence="2">The sequence shown here is derived from an EMBL/GenBank/DDBJ whole genome shotgun (WGS) entry which is preliminary data.</text>
</comment>
<dbReference type="PROSITE" id="PS51257">
    <property type="entry name" value="PROKAR_LIPOPROTEIN"/>
    <property type="match status" value="1"/>
</dbReference>
<gene>
    <name evidence="2" type="ORF">BKA05_002993</name>
</gene>
<dbReference type="AlphaFoldDB" id="A0A7Y9YFT9"/>